<feature type="transmembrane region" description="Helical" evidence="9">
    <location>
        <begin position="807"/>
        <end position="829"/>
    </location>
</feature>
<keyword evidence="5" id="KW-0067">ATP-binding</keyword>
<dbReference type="PANTHER" id="PTHR43394:SF15">
    <property type="entry name" value="ALPHA-FACTOR-TRANSPORTING ATPASE"/>
    <property type="match status" value="1"/>
</dbReference>
<reference evidence="13" key="1">
    <citation type="journal article" date="2012" name="MBio">
        <title>Comparative genome analysis of Trichophyton rubrum and related dermatophytes reveals candidate genes involved in infection.</title>
        <authorList>
            <person name="Martinez D.A."/>
            <person name="Oliver B.G."/>
            <person name="Graeser Y."/>
            <person name="Goldberg J.M."/>
            <person name="Li W."/>
            <person name="Martinez-Rossi N.M."/>
            <person name="Monod M."/>
            <person name="Shelest E."/>
            <person name="Barton R.C."/>
            <person name="Birch E."/>
            <person name="Brakhage A.A."/>
            <person name="Chen Z."/>
            <person name="Gurr S.J."/>
            <person name="Heiman D."/>
            <person name="Heitman J."/>
            <person name="Kosti I."/>
            <person name="Rossi A."/>
            <person name="Saif S."/>
            <person name="Samalova M."/>
            <person name="Saunders C.W."/>
            <person name="Shea T."/>
            <person name="Summerbell R.C."/>
            <person name="Xu J."/>
            <person name="Young S."/>
            <person name="Zeng Q."/>
            <person name="Birren B.W."/>
            <person name="Cuomo C.A."/>
            <person name="White T.C."/>
        </authorList>
    </citation>
    <scope>NUCLEOTIDE SEQUENCE [LARGE SCALE GENOMIC DNA]</scope>
    <source>
        <strain evidence="13">ATCC MYA-4605 / CBS 113480</strain>
    </source>
</reference>
<organism evidence="12 13">
    <name type="scientific">Arthroderma otae (strain ATCC MYA-4605 / CBS 113480)</name>
    <name type="common">Microsporum canis</name>
    <dbReference type="NCBI Taxonomy" id="554155"/>
    <lineage>
        <taxon>Eukaryota</taxon>
        <taxon>Fungi</taxon>
        <taxon>Dikarya</taxon>
        <taxon>Ascomycota</taxon>
        <taxon>Pezizomycotina</taxon>
        <taxon>Eurotiomycetes</taxon>
        <taxon>Eurotiomycetidae</taxon>
        <taxon>Onygenales</taxon>
        <taxon>Arthrodermataceae</taxon>
        <taxon>Microsporum</taxon>
    </lineage>
</organism>
<keyword evidence="6 9" id="KW-1133">Transmembrane helix</keyword>
<feature type="domain" description="ABC transmembrane type-1" evidence="11">
    <location>
        <begin position="767"/>
        <end position="1052"/>
    </location>
</feature>
<dbReference type="SUPFAM" id="SSF52540">
    <property type="entry name" value="P-loop containing nucleoside triphosphate hydrolases"/>
    <property type="match status" value="2"/>
</dbReference>
<feature type="domain" description="ABC transporter" evidence="10">
    <location>
        <begin position="372"/>
        <end position="611"/>
    </location>
</feature>
<dbReference type="Proteomes" id="UP000002035">
    <property type="component" value="Unassembled WGS sequence"/>
</dbReference>
<evidence type="ECO:0000256" key="4">
    <source>
        <dbReference type="ARBA" id="ARBA00022741"/>
    </source>
</evidence>
<evidence type="ECO:0000256" key="5">
    <source>
        <dbReference type="ARBA" id="ARBA00022840"/>
    </source>
</evidence>
<dbReference type="CDD" id="cd18578">
    <property type="entry name" value="ABC_6TM_Pgp_ABCB1_D2_like"/>
    <property type="match status" value="1"/>
</dbReference>
<dbReference type="OrthoDB" id="6500128at2759"/>
<evidence type="ECO:0000313" key="13">
    <source>
        <dbReference type="Proteomes" id="UP000002035"/>
    </source>
</evidence>
<feature type="region of interest" description="Disordered" evidence="8">
    <location>
        <begin position="617"/>
        <end position="648"/>
    </location>
</feature>
<protein>
    <submittedName>
        <fullName evidence="12">ABC a-pheromone efflux pump AtrD</fullName>
    </submittedName>
</protein>
<feature type="transmembrane region" description="Helical" evidence="9">
    <location>
        <begin position="92"/>
        <end position="114"/>
    </location>
</feature>
<name>C5FGD2_ARTOC</name>
<keyword evidence="4" id="KW-0547">Nucleotide-binding</keyword>
<dbReference type="GO" id="GO:0005524">
    <property type="term" value="F:ATP binding"/>
    <property type="evidence" value="ECO:0007669"/>
    <property type="project" value="UniProtKB-KW"/>
</dbReference>
<evidence type="ECO:0000256" key="6">
    <source>
        <dbReference type="ARBA" id="ARBA00022989"/>
    </source>
</evidence>
<dbReference type="STRING" id="554155.C5FGD2"/>
<sequence length="1337" mass="146726">MPHISSPSEPSNDSRPVDGQRLRARWASLFHFTSKRHLAPLALAIIFSIARGLAVPVLAWILGRLFNAFSSFGSHSISASQLMSTTSLECTYLLALGSGVWFLDWAYFSLWVTFGELQAKNARKWAFEELLRKDMSWFDGVTDGLPAVLPRIQAYIRDLQLATSQPFGATLYNLTASVAALVLALYISWSLTLVCLASVPVCAIIIAVFSSKIQPKIEGQQTALTKASKFATTAISSIDVVKHFNGQKTEIESYRTAIEVAAHWYYKEALYSASQIGLISFLTFGMFVQGFWYGSYLVAKGELTAGEVLTTFWACLQATQSIEEIIPRLIVLEKGRTASAAIKHTFHDTCHTCTLQDQRGNLLSPVFCEGDIRFSEVTFAYPSQPGRRVLDNCSFFFPAGDTTFVVGKSGSGKSTIGNLLMRFYAPTFGEIYIDNRLIQTLDISWIRNNITLVQQESILFNETILKNITFGSRNVEDTTARDISAATKLAGLQDTILSFPSRLDTIVGSGGRSLSGGQRQRVALARARLRDTPILLLDESTSALDHSSRVCLMNAIRAWRQGKTTIIITHDLSQIRSQDFVYVVDQGKIAHQGYKHVLEKKAAGVFELSNLTTLPPETTPASTWTSKAPGPLSGGRRGSSFSSIEPSVTERRSLSTPLSPFFHHSLSLECAYADADQSSRPRAFSTSGRLANPTSPRFKNPFADKILSEFDSPDDKRVEKDLGQLSDQVPGEQMPSPKESGREFYSILQILSTVIPSLSSLGRISLLFGFIAAFFNAAATPCFSYMFSQLLSTLFIVENRSQLAKQWALAVLGIAIVNGVASFFMHYLLERCGQIWIDQLRHRAIRKILQQCKSWFERDENSVSNLSHCLDRNPEEMRNLVGRFACFVFVAAVMTLIGFIWGVAVCWKLALVGAATAPPLYGLTRLYEKISGFWEAKSNEASEIMAGVFAETFLDIRTVRSLTLESYFHTKHNTSNGKALTIGTKRGCYSGLFFGFSECSILFVYALIFYYGAVLVSSSQYSAKDVLMVFSMLLFSMANVKGVLSLVPQMSSSKDSATRVLHLADMPEDQSHEGQGSLHIPNPAPISFKNVDFSYPNRPDKRILKNFNLNILKGTCTAIVGPSGSGKSTIASLLLALYPAPPPEGSRGSITLRGVNIRDIHVPTLRSLISIVPQDPTLFPASIKDNIIYGLPENSPLEIAANIQAAATAAGIHDFISSLPSGYDTLVGDGGVGVSGGQAQRIVIARALVRRPQVLILDEATSSLDIESATVIRQTVAKLMASKEGLTVIIITHAKEMMELVDNVVVVDEGTVVEEGSFTDLSSRSGGRLRRLLRMQP</sequence>
<dbReference type="PROSITE" id="PS50893">
    <property type="entry name" value="ABC_TRANSPORTER_2"/>
    <property type="match status" value="2"/>
</dbReference>
<dbReference type="Gene3D" id="3.40.50.300">
    <property type="entry name" value="P-loop containing nucleotide triphosphate hydrolases"/>
    <property type="match status" value="2"/>
</dbReference>
<feature type="compositionally biased region" description="Polar residues" evidence="8">
    <location>
        <begin position="617"/>
        <end position="626"/>
    </location>
</feature>
<dbReference type="GO" id="GO:0016887">
    <property type="term" value="F:ATP hydrolysis activity"/>
    <property type="evidence" value="ECO:0007669"/>
    <property type="project" value="InterPro"/>
</dbReference>
<dbReference type="GO" id="GO:0005743">
    <property type="term" value="C:mitochondrial inner membrane"/>
    <property type="evidence" value="ECO:0007669"/>
    <property type="project" value="TreeGrafter"/>
</dbReference>
<dbReference type="Pfam" id="PF00664">
    <property type="entry name" value="ABC_membrane"/>
    <property type="match status" value="2"/>
</dbReference>
<accession>C5FGD2</accession>
<feature type="domain" description="ABC transmembrane type-1" evidence="11">
    <location>
        <begin position="42"/>
        <end position="334"/>
    </location>
</feature>
<dbReference type="SMART" id="SM00382">
    <property type="entry name" value="AAA"/>
    <property type="match status" value="2"/>
</dbReference>
<dbReference type="PROSITE" id="PS50929">
    <property type="entry name" value="ABC_TM1F"/>
    <property type="match status" value="2"/>
</dbReference>
<dbReference type="Gene3D" id="1.20.1560.10">
    <property type="entry name" value="ABC transporter type 1, transmembrane domain"/>
    <property type="match status" value="2"/>
</dbReference>
<dbReference type="CDD" id="cd18577">
    <property type="entry name" value="ABC_6TM_Pgp_ABCB1_D1_like"/>
    <property type="match status" value="1"/>
</dbReference>
<dbReference type="InterPro" id="IPR003593">
    <property type="entry name" value="AAA+_ATPase"/>
</dbReference>
<dbReference type="GO" id="GO:0090374">
    <property type="term" value="P:oligopeptide export from mitochondrion"/>
    <property type="evidence" value="ECO:0007669"/>
    <property type="project" value="TreeGrafter"/>
</dbReference>
<feature type="domain" description="ABC transporter" evidence="10">
    <location>
        <begin position="1086"/>
        <end position="1334"/>
    </location>
</feature>
<evidence type="ECO:0000256" key="3">
    <source>
        <dbReference type="ARBA" id="ARBA00022692"/>
    </source>
</evidence>
<comment type="subcellular location">
    <subcellularLocation>
        <location evidence="1">Membrane</location>
        <topology evidence="1">Multi-pass membrane protein</topology>
    </subcellularLocation>
</comment>
<dbReference type="InterPro" id="IPR039421">
    <property type="entry name" value="Type_1_exporter"/>
</dbReference>
<dbReference type="InterPro" id="IPR011527">
    <property type="entry name" value="ABC1_TM_dom"/>
</dbReference>
<dbReference type="GeneID" id="9222832"/>
<dbReference type="InterPro" id="IPR017871">
    <property type="entry name" value="ABC_transporter-like_CS"/>
</dbReference>
<feature type="transmembrane region" description="Helical" evidence="9">
    <location>
        <begin position="167"/>
        <end position="185"/>
    </location>
</feature>
<dbReference type="RefSeq" id="XP_002849702.1">
    <property type="nucleotide sequence ID" value="XM_002849656.1"/>
</dbReference>
<comment type="similarity">
    <text evidence="2">Belongs to the ABC transporter superfamily. ABCB family. Multidrug resistance exporter (TC 3.A.1.201) subfamily.</text>
</comment>
<proteinExistence type="inferred from homology"/>
<dbReference type="EMBL" id="DS995702">
    <property type="protein sequence ID" value="EEQ29817.1"/>
    <property type="molecule type" value="Genomic_DNA"/>
</dbReference>
<evidence type="ECO:0000256" key="8">
    <source>
        <dbReference type="SAM" id="MobiDB-lite"/>
    </source>
</evidence>
<dbReference type="PROSITE" id="PS00211">
    <property type="entry name" value="ABC_TRANSPORTER_1"/>
    <property type="match status" value="1"/>
</dbReference>
<dbReference type="InterPro" id="IPR027417">
    <property type="entry name" value="P-loop_NTPase"/>
</dbReference>
<feature type="transmembrane region" description="Helical" evidence="9">
    <location>
        <begin position="191"/>
        <end position="209"/>
    </location>
</feature>
<evidence type="ECO:0000256" key="9">
    <source>
        <dbReference type="SAM" id="Phobius"/>
    </source>
</evidence>
<evidence type="ECO:0000259" key="11">
    <source>
        <dbReference type="PROSITE" id="PS50929"/>
    </source>
</evidence>
<dbReference type="OMA" id="TFWACLT"/>
<feature type="transmembrane region" description="Helical" evidence="9">
    <location>
        <begin position="766"/>
        <end position="787"/>
    </location>
</feature>
<feature type="transmembrane region" description="Helical" evidence="9">
    <location>
        <begin position="880"/>
        <end position="903"/>
    </location>
</feature>
<dbReference type="eggNOG" id="KOG0055">
    <property type="taxonomic scope" value="Eukaryota"/>
</dbReference>
<evidence type="ECO:0000256" key="7">
    <source>
        <dbReference type="ARBA" id="ARBA00023136"/>
    </source>
</evidence>
<keyword evidence="3 9" id="KW-0812">Transmembrane</keyword>
<evidence type="ECO:0000256" key="1">
    <source>
        <dbReference type="ARBA" id="ARBA00004141"/>
    </source>
</evidence>
<gene>
    <name evidence="12" type="ORF">MCYG_02636</name>
</gene>
<dbReference type="FunFam" id="3.40.50.300:FF:001471">
    <property type="entry name" value="P-loop containing nucleoside triphosphate hydrolase protein"/>
    <property type="match status" value="1"/>
</dbReference>
<feature type="transmembrane region" description="Helical" evidence="9">
    <location>
        <begin position="992"/>
        <end position="1014"/>
    </location>
</feature>
<dbReference type="Pfam" id="PF00005">
    <property type="entry name" value="ABC_tran"/>
    <property type="match status" value="2"/>
</dbReference>
<feature type="transmembrane region" description="Helical" evidence="9">
    <location>
        <begin position="38"/>
        <end position="62"/>
    </location>
</feature>
<dbReference type="HOGENOM" id="CLU_000604_17_2_1"/>
<dbReference type="VEuPathDB" id="FungiDB:MCYG_02636"/>
<dbReference type="FunFam" id="3.40.50.300:FF:003218">
    <property type="entry name" value="ABC a-pheromone efflux pump AtrD"/>
    <property type="match status" value="1"/>
</dbReference>
<keyword evidence="13" id="KW-1185">Reference proteome</keyword>
<evidence type="ECO:0000313" key="12">
    <source>
        <dbReference type="EMBL" id="EEQ29817.1"/>
    </source>
</evidence>
<dbReference type="InterPro" id="IPR003439">
    <property type="entry name" value="ABC_transporter-like_ATP-bd"/>
</dbReference>
<feature type="transmembrane region" description="Helical" evidence="9">
    <location>
        <begin position="1026"/>
        <end position="1047"/>
    </location>
</feature>
<evidence type="ECO:0000259" key="10">
    <source>
        <dbReference type="PROSITE" id="PS50893"/>
    </source>
</evidence>
<evidence type="ECO:0000256" key="2">
    <source>
        <dbReference type="ARBA" id="ARBA00007577"/>
    </source>
</evidence>
<dbReference type="PANTHER" id="PTHR43394">
    <property type="entry name" value="ATP-DEPENDENT PERMEASE MDL1, MITOCHONDRIAL"/>
    <property type="match status" value="1"/>
</dbReference>
<dbReference type="InterPro" id="IPR036640">
    <property type="entry name" value="ABC1_TM_sf"/>
</dbReference>
<keyword evidence="7 9" id="KW-0472">Membrane</keyword>
<dbReference type="SUPFAM" id="SSF90123">
    <property type="entry name" value="ABC transporter transmembrane region"/>
    <property type="match status" value="2"/>
</dbReference>
<dbReference type="GO" id="GO:0015421">
    <property type="term" value="F:ABC-type oligopeptide transporter activity"/>
    <property type="evidence" value="ECO:0007669"/>
    <property type="project" value="TreeGrafter"/>
</dbReference>